<dbReference type="Proteomes" id="UP000260983">
    <property type="component" value="Unassembled WGS sequence"/>
</dbReference>
<sequence>MNMRRLLICVCVALTTTISAFAQGKVWSAEQARQWGEENPWYCGVNYIPADAINYTAMWDKTSFSPKVIEKEMKLMKSLGMNCARVVMQYAVYEEDPAYFIHTLDRFLSICSKYDVKVMPIFFDDCAFGVNTDPKVGKQPEPLEGWYAWAWSPSPGYSMVVDERTHSKLEKYVKEVMTRFKDDPRIFVWDLYNEPTNTTMPERSWPLLRKVFTWAREVNPTQPITSGLWNGNKELNDFLTANSDIITFHCYASKEETEKTMKEHLKAGRPTICTEWMNRVAHSTIPEILPMFKEANVGSMIWGLVNGKTQTHLCWGHRPEQLPYTGAWQHDIYKGDYTPYSTQEIEVIKKTTNQ</sequence>
<evidence type="ECO:0000313" key="4">
    <source>
        <dbReference type="Proteomes" id="UP000260983"/>
    </source>
</evidence>
<dbReference type="AlphaFoldDB" id="A0A3E5BFZ6"/>
<organism evidence="3 4">
    <name type="scientific">Bacteroides oleiciplenus</name>
    <dbReference type="NCBI Taxonomy" id="626931"/>
    <lineage>
        <taxon>Bacteria</taxon>
        <taxon>Pseudomonadati</taxon>
        <taxon>Bacteroidota</taxon>
        <taxon>Bacteroidia</taxon>
        <taxon>Bacteroidales</taxon>
        <taxon>Bacteroidaceae</taxon>
        <taxon>Bacteroides</taxon>
    </lineage>
</organism>
<reference evidence="3 4" key="1">
    <citation type="submission" date="2018-08" db="EMBL/GenBank/DDBJ databases">
        <title>A genome reference for cultivated species of the human gut microbiota.</title>
        <authorList>
            <person name="Zou Y."/>
            <person name="Xue W."/>
            <person name="Luo G."/>
        </authorList>
    </citation>
    <scope>NUCLEOTIDE SEQUENCE [LARGE SCALE GENOMIC DNA]</scope>
    <source>
        <strain evidence="3 4">OM05-15BH</strain>
    </source>
</reference>
<evidence type="ECO:0000256" key="1">
    <source>
        <dbReference type="SAM" id="SignalP"/>
    </source>
</evidence>
<dbReference type="Pfam" id="PF02836">
    <property type="entry name" value="Glyco_hydro_2_C"/>
    <property type="match status" value="1"/>
</dbReference>
<evidence type="ECO:0000259" key="2">
    <source>
        <dbReference type="Pfam" id="PF02836"/>
    </source>
</evidence>
<feature type="chain" id="PRO_5017564160" description="Glycoside hydrolase family 2 catalytic domain-containing protein" evidence="1">
    <location>
        <begin position="23"/>
        <end position="354"/>
    </location>
</feature>
<dbReference type="Gene3D" id="3.20.20.80">
    <property type="entry name" value="Glycosidases"/>
    <property type="match status" value="1"/>
</dbReference>
<dbReference type="InterPro" id="IPR006103">
    <property type="entry name" value="Glyco_hydro_2_cat"/>
</dbReference>
<proteinExistence type="predicted"/>
<protein>
    <recommendedName>
        <fullName evidence="2">Glycoside hydrolase family 2 catalytic domain-containing protein</fullName>
    </recommendedName>
</protein>
<keyword evidence="1" id="KW-0732">Signal</keyword>
<comment type="caution">
    <text evidence="3">The sequence shown here is derived from an EMBL/GenBank/DDBJ whole genome shotgun (WGS) entry which is preliminary data.</text>
</comment>
<feature type="signal peptide" evidence="1">
    <location>
        <begin position="1"/>
        <end position="22"/>
    </location>
</feature>
<dbReference type="EMBL" id="QSUL01000005">
    <property type="protein sequence ID" value="RGN36484.1"/>
    <property type="molecule type" value="Genomic_DNA"/>
</dbReference>
<evidence type="ECO:0000313" key="3">
    <source>
        <dbReference type="EMBL" id="RGN36484.1"/>
    </source>
</evidence>
<dbReference type="GO" id="GO:0004553">
    <property type="term" value="F:hydrolase activity, hydrolyzing O-glycosyl compounds"/>
    <property type="evidence" value="ECO:0007669"/>
    <property type="project" value="InterPro"/>
</dbReference>
<feature type="domain" description="Glycoside hydrolase family 2 catalytic" evidence="2">
    <location>
        <begin position="106"/>
        <end position="312"/>
    </location>
</feature>
<accession>A0A3E5BFZ6</accession>
<name>A0A3E5BFZ6_9BACE</name>
<dbReference type="SUPFAM" id="SSF51445">
    <property type="entry name" value="(Trans)glycosidases"/>
    <property type="match status" value="1"/>
</dbReference>
<gene>
    <name evidence="3" type="ORF">DXB65_08760</name>
</gene>
<dbReference type="GO" id="GO:0005975">
    <property type="term" value="P:carbohydrate metabolic process"/>
    <property type="evidence" value="ECO:0007669"/>
    <property type="project" value="InterPro"/>
</dbReference>
<dbReference type="InterPro" id="IPR017853">
    <property type="entry name" value="GH"/>
</dbReference>